<proteinExistence type="inferred from homology"/>
<dbReference type="InterPro" id="IPR008979">
    <property type="entry name" value="Galactose-bd-like_sf"/>
</dbReference>
<evidence type="ECO:0000256" key="5">
    <source>
        <dbReference type="ARBA" id="ARBA00023295"/>
    </source>
</evidence>
<keyword evidence="5" id="KW-0326">Glycosidase</keyword>
<dbReference type="Gene3D" id="3.20.20.80">
    <property type="entry name" value="Glycosidases"/>
    <property type="match status" value="1"/>
</dbReference>
<dbReference type="SUPFAM" id="SSF51445">
    <property type="entry name" value="(Trans)glycosidases"/>
    <property type="match status" value="1"/>
</dbReference>
<reference evidence="8" key="1">
    <citation type="submission" date="2023-05" db="EMBL/GenBank/DDBJ databases">
        <authorList>
            <person name="Zhang X."/>
        </authorList>
    </citation>
    <scope>NUCLEOTIDE SEQUENCE</scope>
    <source>
        <strain evidence="8">BD1B2-1</strain>
    </source>
</reference>
<dbReference type="EC" id="3.2.1.51" evidence="2"/>
<evidence type="ECO:0000313" key="9">
    <source>
        <dbReference type="Proteomes" id="UP001232063"/>
    </source>
</evidence>
<evidence type="ECO:0000256" key="2">
    <source>
        <dbReference type="ARBA" id="ARBA00012662"/>
    </source>
</evidence>
<dbReference type="SUPFAM" id="SSF49785">
    <property type="entry name" value="Galactose-binding domain-like"/>
    <property type="match status" value="2"/>
</dbReference>
<dbReference type="PANTHER" id="PTHR10030:SF37">
    <property type="entry name" value="ALPHA-L-FUCOSIDASE-RELATED"/>
    <property type="match status" value="1"/>
</dbReference>
<keyword evidence="4" id="KW-0378">Hydrolase</keyword>
<dbReference type="GO" id="GO:0004560">
    <property type="term" value="F:alpha-L-fucosidase activity"/>
    <property type="evidence" value="ECO:0007669"/>
    <property type="project" value="InterPro"/>
</dbReference>
<dbReference type="GO" id="GO:0006004">
    <property type="term" value="P:fucose metabolic process"/>
    <property type="evidence" value="ECO:0007669"/>
    <property type="project" value="TreeGrafter"/>
</dbReference>
<comment type="caution">
    <text evidence="8">The sequence shown here is derived from an EMBL/GenBank/DDBJ whole genome shotgun (WGS) entry which is preliminary data.</text>
</comment>
<dbReference type="EMBL" id="JASJOU010000001">
    <property type="protein sequence ID" value="MDJ1499582.1"/>
    <property type="molecule type" value="Genomic_DNA"/>
</dbReference>
<dbReference type="Pfam" id="PF00754">
    <property type="entry name" value="F5_F8_type_C"/>
    <property type="match status" value="2"/>
</dbReference>
<keyword evidence="3 6" id="KW-0732">Signal</keyword>
<dbReference type="AlphaFoldDB" id="A0AAE3R2P2"/>
<dbReference type="InterPro" id="IPR017853">
    <property type="entry name" value="GH"/>
</dbReference>
<evidence type="ECO:0000259" key="7">
    <source>
        <dbReference type="PROSITE" id="PS50022"/>
    </source>
</evidence>
<evidence type="ECO:0000256" key="3">
    <source>
        <dbReference type="ARBA" id="ARBA00022729"/>
    </source>
</evidence>
<feature type="chain" id="PRO_5042252032" description="alpha-L-fucosidase" evidence="6">
    <location>
        <begin position="19"/>
        <end position="641"/>
    </location>
</feature>
<evidence type="ECO:0000256" key="1">
    <source>
        <dbReference type="ARBA" id="ARBA00007951"/>
    </source>
</evidence>
<dbReference type="Proteomes" id="UP001232063">
    <property type="component" value="Unassembled WGS sequence"/>
</dbReference>
<organism evidence="8 9">
    <name type="scientific">Xanthocytophaga agilis</name>
    <dbReference type="NCBI Taxonomy" id="3048010"/>
    <lineage>
        <taxon>Bacteria</taxon>
        <taxon>Pseudomonadati</taxon>
        <taxon>Bacteroidota</taxon>
        <taxon>Cytophagia</taxon>
        <taxon>Cytophagales</taxon>
        <taxon>Rhodocytophagaceae</taxon>
        <taxon>Xanthocytophaga</taxon>
    </lineage>
</organism>
<name>A0AAE3R2P2_9BACT</name>
<dbReference type="GO" id="GO:0005764">
    <property type="term" value="C:lysosome"/>
    <property type="evidence" value="ECO:0007669"/>
    <property type="project" value="TreeGrafter"/>
</dbReference>
<feature type="signal peptide" evidence="6">
    <location>
        <begin position="1"/>
        <end position="18"/>
    </location>
</feature>
<dbReference type="InterPro" id="IPR000421">
    <property type="entry name" value="FA58C"/>
</dbReference>
<evidence type="ECO:0000256" key="6">
    <source>
        <dbReference type="SAM" id="SignalP"/>
    </source>
</evidence>
<dbReference type="SMART" id="SM00812">
    <property type="entry name" value="Alpha_L_fucos"/>
    <property type="match status" value="1"/>
</dbReference>
<keyword evidence="9" id="KW-1185">Reference proteome</keyword>
<evidence type="ECO:0000313" key="8">
    <source>
        <dbReference type="EMBL" id="MDJ1499582.1"/>
    </source>
</evidence>
<dbReference type="InterPro" id="IPR057739">
    <property type="entry name" value="Glyco_hydro_29_N"/>
</dbReference>
<dbReference type="Pfam" id="PF01120">
    <property type="entry name" value="Alpha_L_fucos"/>
    <property type="match status" value="1"/>
</dbReference>
<dbReference type="PANTHER" id="PTHR10030">
    <property type="entry name" value="ALPHA-L-FUCOSIDASE"/>
    <property type="match status" value="1"/>
</dbReference>
<gene>
    <name evidence="8" type="ORF">QNI22_02945</name>
</gene>
<evidence type="ECO:0000256" key="4">
    <source>
        <dbReference type="ARBA" id="ARBA00022801"/>
    </source>
</evidence>
<sequence>MRILFFSAIAAFIFICCACTPKEPQSPPSGYGALPSPQQIEWQQMDMYAFVHFTINTFTNKEWGYGDEDPALFNPTEFNADSIVAAAKSAGLTGLILTCKHHDGFCLWPTKTTTHNISKSKWKDGKGDLVKEFSEACKRGGIRFGVYLSPWDRNNAKYGEPEYLEIYRAQMNELLTQYGPVFEIWHDGANGGDGYYGGSRKTIKIDRSTYYKWTETWGLEKKLQPQAVIMSDIGPDVRWVGTETGFSGDPCWETFTPESDKDSSEPAPGQVQYWKSLNGTRNGRYWLPAETNFSIRPGWFYHTSEDDKVKSSNELMNHYFASIGHGTTMLLNIPPTPKGLVHPTDQASLAGFGKLIKEMYAVNYAEGATITTSSVRGATKDYAPENVLDNNPFTYWGTEDTVTTGELTLTLKALSTFSVFRLRENIKLGQRIDDWAVDIWENNHWKEVGKGSAIGYCRLVRLTQPVTTQKVRVRITKSAASICLSDVALFKEPVPLAEAVGKSQKGIVDKKGWTTDAKLSAAIDNNDQTNVNLSMDEWKKISSQGLTVDMKKAVKIKAFTYLPVRDNGYVDKFNFYTSQDGKRWDLQKAGEFSNIKANPISQRVDLEKPVSARYFRFEPLHVIRSFNQKEAVGITELGIIE</sequence>
<dbReference type="Gene3D" id="2.60.120.260">
    <property type="entry name" value="Galactose-binding domain-like"/>
    <property type="match status" value="2"/>
</dbReference>
<dbReference type="PROSITE" id="PS50022">
    <property type="entry name" value="FA58C_3"/>
    <property type="match status" value="1"/>
</dbReference>
<protein>
    <recommendedName>
        <fullName evidence="2">alpha-L-fucosidase</fullName>
        <ecNumber evidence="2">3.2.1.51</ecNumber>
    </recommendedName>
</protein>
<feature type="domain" description="F5/8 type C" evidence="7">
    <location>
        <begin position="495"/>
        <end position="639"/>
    </location>
</feature>
<dbReference type="GO" id="GO:0016139">
    <property type="term" value="P:glycoside catabolic process"/>
    <property type="evidence" value="ECO:0007669"/>
    <property type="project" value="TreeGrafter"/>
</dbReference>
<comment type="similarity">
    <text evidence="1">Belongs to the glycosyl hydrolase 29 family.</text>
</comment>
<accession>A0AAE3R2P2</accession>
<dbReference type="InterPro" id="IPR000933">
    <property type="entry name" value="Glyco_hydro_29"/>
</dbReference>
<dbReference type="RefSeq" id="WP_314509112.1">
    <property type="nucleotide sequence ID" value="NZ_JASJOU010000001.1"/>
</dbReference>